<dbReference type="InterPro" id="IPR017475">
    <property type="entry name" value="EPS_sugar_tfrase"/>
</dbReference>
<protein>
    <submittedName>
        <fullName evidence="9">Polyprenyl glycosylphosphotransferase</fullName>
    </submittedName>
</protein>
<reference evidence="9 10" key="1">
    <citation type="submission" date="2016-10" db="EMBL/GenBank/DDBJ databases">
        <title>Draft genome sequence of strain LCT isolated from the Shenzhou X spacecraft of China.</title>
        <authorList>
            <person name="Huang B."/>
        </authorList>
    </citation>
    <scope>NUCLEOTIDE SEQUENCE [LARGE SCALE GENOMIC DNA]</scope>
    <source>
        <strain evidence="9 10">LCT-H5</strain>
    </source>
</reference>
<dbReference type="AlphaFoldDB" id="A0A1S2N008"/>
<evidence type="ECO:0000256" key="6">
    <source>
        <dbReference type="ARBA" id="ARBA00023136"/>
    </source>
</evidence>
<dbReference type="Pfam" id="PF02397">
    <property type="entry name" value="Bac_transf"/>
    <property type="match status" value="1"/>
</dbReference>
<dbReference type="GO" id="GO:0016780">
    <property type="term" value="F:phosphotransferase activity, for other substituted phosphate groups"/>
    <property type="evidence" value="ECO:0007669"/>
    <property type="project" value="TreeGrafter"/>
</dbReference>
<dbReference type="Proteomes" id="UP000179540">
    <property type="component" value="Unassembled WGS sequence"/>
</dbReference>
<evidence type="ECO:0000256" key="5">
    <source>
        <dbReference type="ARBA" id="ARBA00022989"/>
    </source>
</evidence>
<feature type="transmembrane region" description="Helical" evidence="7">
    <location>
        <begin position="110"/>
        <end position="130"/>
    </location>
</feature>
<evidence type="ECO:0000256" key="2">
    <source>
        <dbReference type="ARBA" id="ARBA00006464"/>
    </source>
</evidence>
<sequence>MTWPTKAVRVLAVTDALCIILAVVVAQAVRFTDDGAHLPTTTGESSVSYTLLSACLVLAWWGALWLGGARNSRILGAGNAEYIAVVRSSLWLFAAIAIVSYAFAVPLARGYVLIALPVGLVLLMLARWAFRVWLVRRRSSGRALIRVLIIGDAPSSAHLANVLHGASAYGYRPVAAYLAGSAPGSVLEEHPELPILGYAPDPEQIMAAVQELAIDVVAVSTGHRIKPRRMRRLGWLLADEHVGLMMAPALTDIAGPRFHTQPLNGLPLIHVGTPRMRGPAAAVKRLIDVVASAVGLLLLSPLLLVLALLVKADSPGGPVLFRQERVGYQGEPFRMLKFRSMVPNAEALKAQLMERNEGNGVLFKMADDPRITRVGRFMRRYSLDELPQLFNVLRGDMSLVGPRPPLREEVEHYEQDVHRRLLVKPGITGLWQVSGRSDLSWEESTRLDLYYVENWSVLSDLLILLKTVRAVVGKDGAY</sequence>
<dbReference type="NCBIfam" id="TIGR03025">
    <property type="entry name" value="EPS_sugtrans"/>
    <property type="match status" value="1"/>
</dbReference>
<dbReference type="EMBL" id="MODZ01000010">
    <property type="protein sequence ID" value="OIJ35303.1"/>
    <property type="molecule type" value="Genomic_DNA"/>
</dbReference>
<dbReference type="InterPro" id="IPR003362">
    <property type="entry name" value="Bact_transf"/>
</dbReference>
<dbReference type="GO" id="GO:0016020">
    <property type="term" value="C:membrane"/>
    <property type="evidence" value="ECO:0007669"/>
    <property type="project" value="UniProtKB-SubCell"/>
</dbReference>
<dbReference type="PANTHER" id="PTHR30576:SF10">
    <property type="entry name" value="SLL5057 PROTEIN"/>
    <property type="match status" value="1"/>
</dbReference>
<evidence type="ECO:0000256" key="4">
    <source>
        <dbReference type="ARBA" id="ARBA00022692"/>
    </source>
</evidence>
<keyword evidence="4 7" id="KW-0812">Transmembrane</keyword>
<comment type="subcellular location">
    <subcellularLocation>
        <location evidence="1">Membrane</location>
        <topology evidence="1">Multi-pass membrane protein</topology>
    </subcellularLocation>
</comment>
<dbReference type="PANTHER" id="PTHR30576">
    <property type="entry name" value="COLANIC BIOSYNTHESIS UDP-GLUCOSE LIPID CARRIER TRANSFERASE"/>
    <property type="match status" value="1"/>
</dbReference>
<evidence type="ECO:0000313" key="9">
    <source>
        <dbReference type="EMBL" id="OIJ35303.1"/>
    </source>
</evidence>
<keyword evidence="6 7" id="KW-0472">Membrane</keyword>
<comment type="caution">
    <text evidence="9">The sequence shown here is derived from an EMBL/GenBank/DDBJ whole genome shotgun (WGS) entry which is preliminary data.</text>
</comment>
<evidence type="ECO:0000313" key="10">
    <source>
        <dbReference type="Proteomes" id="UP000179540"/>
    </source>
</evidence>
<evidence type="ECO:0000259" key="8">
    <source>
        <dbReference type="Pfam" id="PF02397"/>
    </source>
</evidence>
<evidence type="ECO:0000256" key="3">
    <source>
        <dbReference type="ARBA" id="ARBA00022679"/>
    </source>
</evidence>
<proteinExistence type="inferred from homology"/>
<organism evidence="9 10">
    <name type="scientific">Rothia kristinae</name>
    <dbReference type="NCBI Taxonomy" id="37923"/>
    <lineage>
        <taxon>Bacteria</taxon>
        <taxon>Bacillati</taxon>
        <taxon>Actinomycetota</taxon>
        <taxon>Actinomycetes</taxon>
        <taxon>Micrococcales</taxon>
        <taxon>Micrococcaceae</taxon>
        <taxon>Rothia</taxon>
    </lineage>
</organism>
<dbReference type="OrthoDB" id="9808602at2"/>
<keyword evidence="3 9" id="KW-0808">Transferase</keyword>
<feature type="domain" description="Bacterial sugar transferase" evidence="8">
    <location>
        <begin position="284"/>
        <end position="472"/>
    </location>
</feature>
<gene>
    <name evidence="9" type="ORF">BK826_08445</name>
</gene>
<name>A0A1S2N008_9MICC</name>
<feature type="transmembrane region" description="Helical" evidence="7">
    <location>
        <begin position="286"/>
        <end position="310"/>
    </location>
</feature>
<feature type="transmembrane region" description="Helical" evidence="7">
    <location>
        <begin position="49"/>
        <end position="68"/>
    </location>
</feature>
<evidence type="ECO:0000256" key="7">
    <source>
        <dbReference type="SAM" id="Phobius"/>
    </source>
</evidence>
<feature type="transmembrane region" description="Helical" evidence="7">
    <location>
        <begin position="7"/>
        <end position="29"/>
    </location>
</feature>
<evidence type="ECO:0000256" key="1">
    <source>
        <dbReference type="ARBA" id="ARBA00004141"/>
    </source>
</evidence>
<dbReference type="RefSeq" id="WP_075515245.1">
    <property type="nucleotide sequence ID" value="NZ_VEKI01000006.1"/>
</dbReference>
<comment type="similarity">
    <text evidence="2">Belongs to the bacterial sugar transferase family.</text>
</comment>
<accession>A0A1S2N008</accession>
<feature type="transmembrane region" description="Helical" evidence="7">
    <location>
        <begin position="80"/>
        <end position="104"/>
    </location>
</feature>
<keyword evidence="5 7" id="KW-1133">Transmembrane helix</keyword>